<dbReference type="PANTHER" id="PTHR42884">
    <property type="entry name" value="PROPROTEIN CONVERTASE SUBTILISIN/KEXIN-RELATED"/>
    <property type="match status" value="1"/>
</dbReference>
<dbReference type="PROSITE" id="PS51257">
    <property type="entry name" value="PROKAR_LIPOPROTEIN"/>
    <property type="match status" value="1"/>
</dbReference>
<dbReference type="AlphaFoldDB" id="A0A916DW43"/>
<evidence type="ECO:0000259" key="9">
    <source>
        <dbReference type="Pfam" id="PF18962"/>
    </source>
</evidence>
<feature type="active site" description="Charge relay system" evidence="4 5">
    <location>
        <position position="245"/>
    </location>
</feature>
<dbReference type="SUPFAM" id="SSF52743">
    <property type="entry name" value="Subtilisin-like"/>
    <property type="match status" value="1"/>
</dbReference>
<dbReference type="Gene3D" id="3.40.50.200">
    <property type="entry name" value="Peptidase S8/S53 domain"/>
    <property type="match status" value="1"/>
</dbReference>
<dbReference type="InterPro" id="IPR015500">
    <property type="entry name" value="Peptidase_S8_subtilisin-rel"/>
</dbReference>
<feature type="signal peptide" evidence="7">
    <location>
        <begin position="1"/>
        <end position="32"/>
    </location>
</feature>
<dbReference type="EMBL" id="AP026867">
    <property type="protein sequence ID" value="BDS14412.1"/>
    <property type="molecule type" value="Genomic_DNA"/>
</dbReference>
<evidence type="ECO:0000256" key="2">
    <source>
        <dbReference type="ARBA" id="ARBA00022801"/>
    </source>
</evidence>
<keyword evidence="11" id="KW-1185">Reference proteome</keyword>
<reference evidence="10" key="1">
    <citation type="submission" date="2022-09" db="EMBL/GenBank/DDBJ databases">
        <title>Aureispira anguillicida sp. nov., isolated from Leptocephalus of Japanese eel Anguilla japonica.</title>
        <authorList>
            <person name="Yuasa K."/>
            <person name="Mekata T."/>
            <person name="Ikunari K."/>
        </authorList>
    </citation>
    <scope>NUCLEOTIDE SEQUENCE</scope>
    <source>
        <strain evidence="10">EL160426</strain>
    </source>
</reference>
<dbReference type="GO" id="GO:0004252">
    <property type="term" value="F:serine-type endopeptidase activity"/>
    <property type="evidence" value="ECO:0007669"/>
    <property type="project" value="UniProtKB-UniRule"/>
</dbReference>
<feature type="domain" description="Secretion system C-terminal sorting" evidence="9">
    <location>
        <begin position="657"/>
        <end position="726"/>
    </location>
</feature>
<protein>
    <submittedName>
        <fullName evidence="10">S8 family peptidase</fullName>
    </submittedName>
</protein>
<feature type="active site" description="Charge relay system" evidence="4 5">
    <location>
        <position position="279"/>
    </location>
</feature>
<keyword evidence="3 5" id="KW-0720">Serine protease</keyword>
<keyword evidence="7" id="KW-0732">Signal</keyword>
<dbReference type="NCBIfam" id="TIGR04183">
    <property type="entry name" value="Por_Secre_tail"/>
    <property type="match status" value="1"/>
</dbReference>
<dbReference type="RefSeq" id="WP_264789626.1">
    <property type="nucleotide sequence ID" value="NZ_AP026867.1"/>
</dbReference>
<dbReference type="InterPro" id="IPR036852">
    <property type="entry name" value="Peptidase_S8/S53_dom_sf"/>
</dbReference>
<feature type="domain" description="Peptidase S8/S53" evidence="8">
    <location>
        <begin position="238"/>
        <end position="498"/>
    </location>
</feature>
<organism evidence="10 11">
    <name type="scientific">Aureispira anguillae</name>
    <dbReference type="NCBI Taxonomy" id="2864201"/>
    <lineage>
        <taxon>Bacteria</taxon>
        <taxon>Pseudomonadati</taxon>
        <taxon>Bacteroidota</taxon>
        <taxon>Saprospiria</taxon>
        <taxon>Saprospirales</taxon>
        <taxon>Saprospiraceae</taxon>
        <taxon>Aureispira</taxon>
    </lineage>
</organism>
<evidence type="ECO:0000256" key="4">
    <source>
        <dbReference type="PIRSR" id="PIRSR615500-1"/>
    </source>
</evidence>
<dbReference type="PROSITE" id="PS51892">
    <property type="entry name" value="SUBTILASE"/>
    <property type="match status" value="1"/>
</dbReference>
<keyword evidence="2 5" id="KW-0378">Hydrolase</keyword>
<dbReference type="PROSITE" id="PS00138">
    <property type="entry name" value="SUBTILASE_SER"/>
    <property type="match status" value="1"/>
</dbReference>
<evidence type="ECO:0000256" key="3">
    <source>
        <dbReference type="ARBA" id="ARBA00022825"/>
    </source>
</evidence>
<gene>
    <name evidence="10" type="ORF">AsAng_0051920</name>
</gene>
<dbReference type="PROSITE" id="PS00136">
    <property type="entry name" value="SUBTILASE_ASP"/>
    <property type="match status" value="1"/>
</dbReference>
<evidence type="ECO:0000313" key="10">
    <source>
        <dbReference type="EMBL" id="BDS14412.1"/>
    </source>
</evidence>
<proteinExistence type="inferred from homology"/>
<dbReference type="GO" id="GO:0016485">
    <property type="term" value="P:protein processing"/>
    <property type="evidence" value="ECO:0007669"/>
    <property type="project" value="TreeGrafter"/>
</dbReference>
<dbReference type="InterPro" id="IPR023827">
    <property type="entry name" value="Peptidase_S8_Asp-AS"/>
</dbReference>
<sequence>MKITKILSQSNRLGAGALCFIVSCILGTTATAQSNYYWSNNNKIEVKEDRSSMIFQFKKDADIQSYLNQSLSSLKGVEIHQHQGRAVVQFHAEQSNSPQNIADQLGIDAAQVESASFGLKLKDNFQIWPTHQIVLALRKDATINDLDAILEKYDAKIKATQYNRITLDISDITNVLPLANQLYEDPKVVWAHPDFYARVQHSFTPTDTYYSNQFQMNNSNDVDCDAPEAWDITKGSSSIRVAVIDDGLEPHEDLPTINTALGYTPANNGNGTPISNGRHGVACAGSISAAHNGIGVAGIAPNVELFSVNIFYGGETGNDLANAITYSKNQGADIMSNSWGYSSCTYSLDVLNNALADAKNNGRGGKGCVIVFAAGNDYASCVSYPGNNSNVIGVGAITNTGVRSAYSNRGNKLDISAPSSGGTLGVYTTDRMGSVGYSSSNYTGNFGGTSSACPLVSGVAALVLSTNANLTSAQVQNVLETTADDMGAGGFDVEFGHGRVNAHQAVLAASGGGGGGGGGTPTPSCVGSAVTFTLVTDRYASETSWSLTNSSGVVVHSGSGYRNSRTYTFNWTLADDSYTFTINDSYGDGICCAYGNGSYNLAEGGTSIKSGGAFNSTETTTFCVATSGTSSAANPNLLGHLTNTHAVEKEAATALNLYPNPAQNQLILELENLKEGTQVSIIDATGRLVLSNSLTDAKSSIDIRTFTAGIYNLTIREPKGTVITKHFVKL</sequence>
<dbReference type="PRINTS" id="PR00723">
    <property type="entry name" value="SUBTILISIN"/>
</dbReference>
<dbReference type="InterPro" id="IPR000209">
    <property type="entry name" value="Peptidase_S8/S53_dom"/>
</dbReference>
<dbReference type="PANTHER" id="PTHR42884:SF14">
    <property type="entry name" value="NEUROENDOCRINE CONVERTASE 1"/>
    <property type="match status" value="1"/>
</dbReference>
<dbReference type="InterPro" id="IPR023828">
    <property type="entry name" value="Peptidase_S8_Ser-AS"/>
</dbReference>
<dbReference type="Proteomes" id="UP001060919">
    <property type="component" value="Chromosome"/>
</dbReference>
<evidence type="ECO:0000256" key="5">
    <source>
        <dbReference type="PROSITE-ProRule" id="PRU01240"/>
    </source>
</evidence>
<dbReference type="GO" id="GO:0016020">
    <property type="term" value="C:membrane"/>
    <property type="evidence" value="ECO:0007669"/>
    <property type="project" value="TreeGrafter"/>
</dbReference>
<name>A0A916DW43_9BACT</name>
<evidence type="ECO:0000256" key="1">
    <source>
        <dbReference type="ARBA" id="ARBA00022670"/>
    </source>
</evidence>
<keyword evidence="1 5" id="KW-0645">Protease</keyword>
<accession>A0A916DW43</accession>
<comment type="similarity">
    <text evidence="5 6">Belongs to the peptidase S8 family.</text>
</comment>
<evidence type="ECO:0000256" key="7">
    <source>
        <dbReference type="SAM" id="SignalP"/>
    </source>
</evidence>
<dbReference type="Pfam" id="PF18962">
    <property type="entry name" value="Por_Secre_tail"/>
    <property type="match status" value="1"/>
</dbReference>
<evidence type="ECO:0000313" key="11">
    <source>
        <dbReference type="Proteomes" id="UP001060919"/>
    </source>
</evidence>
<feature type="active site" description="Charge relay system" evidence="4 5">
    <location>
        <position position="450"/>
    </location>
</feature>
<dbReference type="KEGG" id="aup:AsAng_0051920"/>
<evidence type="ECO:0000256" key="6">
    <source>
        <dbReference type="RuleBase" id="RU003355"/>
    </source>
</evidence>
<feature type="chain" id="PRO_5038008234" evidence="7">
    <location>
        <begin position="33"/>
        <end position="730"/>
    </location>
</feature>
<evidence type="ECO:0000259" key="8">
    <source>
        <dbReference type="Pfam" id="PF00082"/>
    </source>
</evidence>
<dbReference type="Pfam" id="PF00082">
    <property type="entry name" value="Peptidase_S8"/>
    <property type="match status" value="1"/>
</dbReference>
<dbReference type="InterPro" id="IPR026444">
    <property type="entry name" value="Secre_tail"/>
</dbReference>